<accession>A0A7C4W363</accession>
<protein>
    <submittedName>
        <fullName evidence="6">Cobalt-precorrin-5B (C(1))-methyltransferase</fullName>
        <ecNumber evidence="6">2.1.1.195</ecNumber>
    </submittedName>
</protein>
<dbReference type="Pfam" id="PF01888">
    <property type="entry name" value="CbiD"/>
    <property type="match status" value="1"/>
</dbReference>
<gene>
    <name evidence="7" type="ORF">ENL48_07500</name>
    <name evidence="6" type="ORF">ENT89_00685</name>
    <name evidence="5" type="ORF">ENX77_04810</name>
</gene>
<evidence type="ECO:0000313" key="5">
    <source>
        <dbReference type="EMBL" id="HGE66425.1"/>
    </source>
</evidence>
<evidence type="ECO:0000313" key="7">
    <source>
        <dbReference type="EMBL" id="HHF48935.1"/>
    </source>
</evidence>
<keyword evidence="3 6" id="KW-0808">Transferase</keyword>
<keyword evidence="1" id="KW-0169">Cobalamin biosynthesis</keyword>
<sequence length="277" mass="30839">MLRDPIELYEYPKEWCNSDSFEKVRSGLYILTPDGWLRRGITTATTASAAVNAAIASLYEDVNEVDVVTPVGITLKVKVNAEDGTAFARKFAGDHAFDVTDGLTVKAVAKNNNIKFGKGVGFVSKAAMEQIMTNFNLCRENYNYRGGVLIEVPDGELIAKKTRNPIPGGISILGTTGFVEPWCKKLVETKIKIAKQYNRIAVTTGRIGWRYALENFRDYQPFVFGVHITEILKNFDGEIIIVGLPKLLFKWAGANNREAVFRKARELNKNVVDVVLL</sequence>
<dbReference type="EMBL" id="DRUC01000113">
    <property type="protein sequence ID" value="HHF48935.1"/>
    <property type="molecule type" value="Genomic_DNA"/>
</dbReference>
<dbReference type="NCBIfam" id="NF000853">
    <property type="entry name" value="PRK00075.2-2"/>
    <property type="match status" value="1"/>
</dbReference>
<dbReference type="InterPro" id="IPR036074">
    <property type="entry name" value="CbiD_sf"/>
</dbReference>
<evidence type="ECO:0000256" key="3">
    <source>
        <dbReference type="ARBA" id="ARBA00022679"/>
    </source>
</evidence>
<dbReference type="EMBL" id="DTAK01000005">
    <property type="protein sequence ID" value="HGU58737.1"/>
    <property type="molecule type" value="Genomic_DNA"/>
</dbReference>
<dbReference type="PANTHER" id="PTHR35863">
    <property type="entry name" value="COBALT-PRECORRIN-5B C(1)-METHYLTRANSFERASE"/>
    <property type="match status" value="1"/>
</dbReference>
<reference evidence="6" key="1">
    <citation type="journal article" date="2020" name="mSystems">
        <title>Genome- and Community-Level Interaction Insights into Carbon Utilization and Element Cycling Functions of Hydrothermarchaeota in Hydrothermal Sediment.</title>
        <authorList>
            <person name="Zhou Z."/>
            <person name="Liu Y."/>
            <person name="Xu W."/>
            <person name="Pan J."/>
            <person name="Luo Z.H."/>
            <person name="Li M."/>
        </authorList>
    </citation>
    <scope>NUCLEOTIDE SEQUENCE [LARGE SCALE GENOMIC DNA]</scope>
    <source>
        <strain evidence="7">SpSt-10</strain>
        <strain evidence="6">SpSt-62</strain>
        <strain evidence="5">SpSt-97</strain>
    </source>
</reference>
<evidence type="ECO:0000256" key="1">
    <source>
        <dbReference type="ARBA" id="ARBA00022573"/>
    </source>
</evidence>
<dbReference type="GO" id="GO:0008168">
    <property type="term" value="F:methyltransferase activity"/>
    <property type="evidence" value="ECO:0007669"/>
    <property type="project" value="UniProtKB-KW"/>
</dbReference>
<dbReference type="EMBL" id="DTPI01000029">
    <property type="protein sequence ID" value="HGE66425.1"/>
    <property type="molecule type" value="Genomic_DNA"/>
</dbReference>
<evidence type="ECO:0000256" key="4">
    <source>
        <dbReference type="ARBA" id="ARBA00022691"/>
    </source>
</evidence>
<dbReference type="SUPFAM" id="SSF111342">
    <property type="entry name" value="CbiD-like"/>
    <property type="match status" value="1"/>
</dbReference>
<comment type="caution">
    <text evidence="6">The sequence shown here is derived from an EMBL/GenBank/DDBJ whole genome shotgun (WGS) entry which is preliminary data.</text>
</comment>
<dbReference type="GO" id="GO:0032259">
    <property type="term" value="P:methylation"/>
    <property type="evidence" value="ECO:0007669"/>
    <property type="project" value="UniProtKB-KW"/>
</dbReference>
<dbReference type="Gene3D" id="3.40.50.10720">
    <property type="entry name" value="CbiD-like domains"/>
    <property type="match status" value="1"/>
</dbReference>
<evidence type="ECO:0000313" key="6">
    <source>
        <dbReference type="EMBL" id="HGU58737.1"/>
    </source>
</evidence>
<keyword evidence="2 6" id="KW-0489">Methyltransferase</keyword>
<dbReference type="EC" id="2.1.1.195" evidence="6"/>
<name>A0A7C4W363_9EURY</name>
<dbReference type="PANTHER" id="PTHR35863:SF1">
    <property type="entry name" value="COBALT-PRECORRIN-5B C(1)-METHYLTRANSFERASE"/>
    <property type="match status" value="1"/>
</dbReference>
<evidence type="ECO:0000256" key="2">
    <source>
        <dbReference type="ARBA" id="ARBA00022603"/>
    </source>
</evidence>
<dbReference type="InterPro" id="IPR002748">
    <property type="entry name" value="CbiD"/>
</dbReference>
<proteinExistence type="predicted"/>
<dbReference type="Gene3D" id="3.30.2110.10">
    <property type="entry name" value="CbiD-like"/>
    <property type="match status" value="1"/>
</dbReference>
<keyword evidence="4" id="KW-0949">S-adenosyl-L-methionine</keyword>
<dbReference type="Gene3D" id="3.30.1990.10">
    <property type="entry name" value="CbiD-like"/>
    <property type="match status" value="1"/>
</dbReference>
<dbReference type="AlphaFoldDB" id="A0A7C4W363"/>
<organism evidence="6">
    <name type="scientific">Geoglobus ahangari</name>
    <dbReference type="NCBI Taxonomy" id="113653"/>
    <lineage>
        <taxon>Archaea</taxon>
        <taxon>Methanobacteriati</taxon>
        <taxon>Methanobacteriota</taxon>
        <taxon>Archaeoglobi</taxon>
        <taxon>Archaeoglobales</taxon>
        <taxon>Archaeoglobaceae</taxon>
        <taxon>Geoglobus</taxon>
    </lineage>
</organism>
<dbReference type="GO" id="GO:0009236">
    <property type="term" value="P:cobalamin biosynthetic process"/>
    <property type="evidence" value="ECO:0007669"/>
    <property type="project" value="UniProtKB-KW"/>
</dbReference>